<gene>
    <name evidence="2" type="ORF">EYF80_003216</name>
</gene>
<dbReference type="AlphaFoldDB" id="A0A4Z2J8A6"/>
<dbReference type="EMBL" id="SRLO01000015">
    <property type="protein sequence ID" value="TNN86446.1"/>
    <property type="molecule type" value="Genomic_DNA"/>
</dbReference>
<evidence type="ECO:0000313" key="2">
    <source>
        <dbReference type="EMBL" id="TNN86446.1"/>
    </source>
</evidence>
<organism evidence="2 3">
    <name type="scientific">Liparis tanakae</name>
    <name type="common">Tanaka's snailfish</name>
    <dbReference type="NCBI Taxonomy" id="230148"/>
    <lineage>
        <taxon>Eukaryota</taxon>
        <taxon>Metazoa</taxon>
        <taxon>Chordata</taxon>
        <taxon>Craniata</taxon>
        <taxon>Vertebrata</taxon>
        <taxon>Euteleostomi</taxon>
        <taxon>Actinopterygii</taxon>
        <taxon>Neopterygii</taxon>
        <taxon>Teleostei</taxon>
        <taxon>Neoteleostei</taxon>
        <taxon>Acanthomorphata</taxon>
        <taxon>Eupercaria</taxon>
        <taxon>Perciformes</taxon>
        <taxon>Cottioidei</taxon>
        <taxon>Cottales</taxon>
        <taxon>Liparidae</taxon>
        <taxon>Liparis</taxon>
    </lineage>
</organism>
<feature type="compositionally biased region" description="Basic and acidic residues" evidence="1">
    <location>
        <begin position="121"/>
        <end position="139"/>
    </location>
</feature>
<sequence>MDSSSMSLQEERGAARKKRSLFGRSWLPITHPPQLPVPPTFGVLLPPQAPRAPPAPGFPCPVADGDGDRTQEARGGKAVNGTQGARTDGAWEAGGRTGQGLHVPRPPPASHAPSPMGTATGHREPGRMGHGKPGAERARVAWGGQVVDRKRVAGADGHEKPRADGAQVAGGGQVADGTRGAGAATGH</sequence>
<feature type="compositionally biased region" description="Basic and acidic residues" evidence="1">
    <location>
        <begin position="147"/>
        <end position="163"/>
    </location>
</feature>
<evidence type="ECO:0000313" key="3">
    <source>
        <dbReference type="Proteomes" id="UP000314294"/>
    </source>
</evidence>
<dbReference type="Proteomes" id="UP000314294">
    <property type="component" value="Unassembled WGS sequence"/>
</dbReference>
<proteinExistence type="predicted"/>
<feature type="compositionally biased region" description="Gly residues" evidence="1">
    <location>
        <begin position="168"/>
        <end position="187"/>
    </location>
</feature>
<protein>
    <submittedName>
        <fullName evidence="2">Uncharacterized protein</fullName>
    </submittedName>
</protein>
<evidence type="ECO:0000256" key="1">
    <source>
        <dbReference type="SAM" id="MobiDB-lite"/>
    </source>
</evidence>
<feature type="compositionally biased region" description="Pro residues" evidence="1">
    <location>
        <begin position="30"/>
        <end position="39"/>
    </location>
</feature>
<feature type="compositionally biased region" description="Pro residues" evidence="1">
    <location>
        <begin position="47"/>
        <end position="59"/>
    </location>
</feature>
<feature type="compositionally biased region" description="Basic and acidic residues" evidence="1">
    <location>
        <begin position="66"/>
        <end position="75"/>
    </location>
</feature>
<accession>A0A4Z2J8A6</accession>
<name>A0A4Z2J8A6_9TELE</name>
<comment type="caution">
    <text evidence="2">The sequence shown here is derived from an EMBL/GenBank/DDBJ whole genome shotgun (WGS) entry which is preliminary data.</text>
</comment>
<feature type="region of interest" description="Disordered" evidence="1">
    <location>
        <begin position="28"/>
        <end position="187"/>
    </location>
</feature>
<keyword evidence="3" id="KW-1185">Reference proteome</keyword>
<reference evidence="2 3" key="1">
    <citation type="submission" date="2019-03" db="EMBL/GenBank/DDBJ databases">
        <title>First draft genome of Liparis tanakae, snailfish: a comprehensive survey of snailfish specific genes.</title>
        <authorList>
            <person name="Kim W."/>
            <person name="Song I."/>
            <person name="Jeong J.-H."/>
            <person name="Kim D."/>
            <person name="Kim S."/>
            <person name="Ryu S."/>
            <person name="Song J.Y."/>
            <person name="Lee S.K."/>
        </authorList>
    </citation>
    <scope>NUCLEOTIDE SEQUENCE [LARGE SCALE GENOMIC DNA]</scope>
    <source>
        <tissue evidence="2">Muscle</tissue>
    </source>
</reference>